<sequence>MEHITKLCADSLRAFCLNKFGIQLKSSHAHELVAAYFGYSSRAALLADTKCSIGNLRHAEFIVLTPTAPIRERRSKLNGLPQDLPEDLAEGVYLPLYDEKLILHTIWPTLEELGKALADQHLKSKPAYFSDQKIQKHGVKLEFENDLVAIVVFREYVSPYLTLASGKNVLRGVVDVYNIKRIAGYIGYVKTDHYSTEADTLEAAIVKMRDIHHQIITSPQAINAMKAHEEAEISFSAWLAKQKNRDTPLGDLAIKRGFADKSEGWPIYSSLKEYQAFLTSNHPPRGSMATLERAWKSYQSYLRKKQSPSSNKQVKKSVPKKDDARTVVSVKKAIPLSYDKRSIEKFSPGDAAWISWDGKKAIPVSVLEVDESHYSVKVESPRKMAGNTHSLFLDEVRSSPELACENLVTR</sequence>
<reference evidence="2 3" key="1">
    <citation type="submission" date="2020-05" db="EMBL/GenBank/DDBJ databases">
        <title>Mucilaginibacter mali sp. nov.</title>
        <authorList>
            <person name="Kim H.S."/>
            <person name="Lee K.C."/>
            <person name="Suh M.K."/>
            <person name="Kim J.-S."/>
            <person name="Han K.-I."/>
            <person name="Eom M.K."/>
            <person name="Shin Y.K."/>
            <person name="Lee J.-S."/>
        </authorList>
    </citation>
    <scope>NUCLEOTIDE SEQUENCE [LARGE SCALE GENOMIC DNA]</scope>
    <source>
        <strain evidence="2 3">G2-14</strain>
    </source>
</reference>
<evidence type="ECO:0000313" key="3">
    <source>
        <dbReference type="Proteomes" id="UP000505355"/>
    </source>
</evidence>
<organism evidence="2 3">
    <name type="scientific">Mucilaginibacter mali</name>
    <dbReference type="NCBI Taxonomy" id="2740462"/>
    <lineage>
        <taxon>Bacteria</taxon>
        <taxon>Pseudomonadati</taxon>
        <taxon>Bacteroidota</taxon>
        <taxon>Sphingobacteriia</taxon>
        <taxon>Sphingobacteriales</taxon>
        <taxon>Sphingobacteriaceae</taxon>
        <taxon>Mucilaginibacter</taxon>
    </lineage>
</organism>
<name>A0A7D4UF06_9SPHI</name>
<evidence type="ECO:0000313" key="2">
    <source>
        <dbReference type="EMBL" id="QKJ32219.1"/>
    </source>
</evidence>
<evidence type="ECO:0000256" key="1">
    <source>
        <dbReference type="SAM" id="MobiDB-lite"/>
    </source>
</evidence>
<proteinExistence type="predicted"/>
<dbReference type="AlphaFoldDB" id="A0A7D4UF06"/>
<feature type="region of interest" description="Disordered" evidence="1">
    <location>
        <begin position="302"/>
        <end position="322"/>
    </location>
</feature>
<dbReference type="RefSeq" id="WP_173416870.1">
    <property type="nucleotide sequence ID" value="NZ_CP054139.1"/>
</dbReference>
<dbReference type="KEGG" id="mmab:HQ865_21460"/>
<keyword evidence="3" id="KW-1185">Reference proteome</keyword>
<dbReference type="InterPro" id="IPR036806">
    <property type="entry name" value="YozE_SAM-like_sf"/>
</dbReference>
<protein>
    <recommendedName>
        <fullName evidence="4">YozE SAM-like protein</fullName>
    </recommendedName>
</protein>
<dbReference type="Proteomes" id="UP000505355">
    <property type="component" value="Chromosome"/>
</dbReference>
<accession>A0A7D4UF06</accession>
<evidence type="ECO:0008006" key="4">
    <source>
        <dbReference type="Google" id="ProtNLM"/>
    </source>
</evidence>
<dbReference type="Gene3D" id="1.10.150.260">
    <property type="entry name" value="YozE SAM-like"/>
    <property type="match status" value="1"/>
</dbReference>
<gene>
    <name evidence="2" type="ORF">HQ865_21460</name>
</gene>
<dbReference type="EMBL" id="CP054139">
    <property type="protein sequence ID" value="QKJ32219.1"/>
    <property type="molecule type" value="Genomic_DNA"/>
</dbReference>